<feature type="compositionally biased region" description="Polar residues" evidence="1">
    <location>
        <begin position="32"/>
        <end position="41"/>
    </location>
</feature>
<name>A0ABT5AZR4_9BACT</name>
<dbReference type="RefSeq" id="WP_271993967.1">
    <property type="nucleotide sequence ID" value="NZ_JAQNDN010000001.1"/>
</dbReference>
<protein>
    <submittedName>
        <fullName evidence="2">Uncharacterized protein</fullName>
    </submittedName>
</protein>
<evidence type="ECO:0000256" key="1">
    <source>
        <dbReference type="SAM" id="MobiDB-lite"/>
    </source>
</evidence>
<gene>
    <name evidence="2" type="ORF">POL58_01700</name>
</gene>
<proteinExistence type="predicted"/>
<feature type="region of interest" description="Disordered" evidence="1">
    <location>
        <begin position="17"/>
        <end position="47"/>
    </location>
</feature>
<dbReference type="Proteomes" id="UP001217838">
    <property type="component" value="Unassembled WGS sequence"/>
</dbReference>
<comment type="caution">
    <text evidence="2">The sequence shown here is derived from an EMBL/GenBank/DDBJ whole genome shotgun (WGS) entry which is preliminary data.</text>
</comment>
<evidence type="ECO:0000313" key="2">
    <source>
        <dbReference type="EMBL" id="MDC0666427.1"/>
    </source>
</evidence>
<reference evidence="2 3" key="1">
    <citation type="submission" date="2022-11" db="EMBL/GenBank/DDBJ databases">
        <title>Minimal conservation of predation-associated metabolite biosynthetic gene clusters underscores biosynthetic potential of Myxococcota including descriptions for ten novel species: Archangium lansinium sp. nov., Myxococcus landrumus sp. nov., Nannocystis bai.</title>
        <authorList>
            <person name="Ahearne A."/>
            <person name="Stevens C."/>
            <person name="Dowd S."/>
        </authorList>
    </citation>
    <scope>NUCLEOTIDE SEQUENCE [LARGE SCALE GENOMIC DNA]</scope>
    <source>
        <strain evidence="2 3">NCELM</strain>
    </source>
</reference>
<dbReference type="EMBL" id="JAQNDN010000001">
    <property type="protein sequence ID" value="MDC0666427.1"/>
    <property type="molecule type" value="Genomic_DNA"/>
</dbReference>
<evidence type="ECO:0000313" key="3">
    <source>
        <dbReference type="Proteomes" id="UP001217838"/>
    </source>
</evidence>
<organism evidence="2 3">
    <name type="scientific">Nannocystis radixulma</name>
    <dbReference type="NCBI Taxonomy" id="2995305"/>
    <lineage>
        <taxon>Bacteria</taxon>
        <taxon>Pseudomonadati</taxon>
        <taxon>Myxococcota</taxon>
        <taxon>Polyangia</taxon>
        <taxon>Nannocystales</taxon>
        <taxon>Nannocystaceae</taxon>
        <taxon>Nannocystis</taxon>
    </lineage>
</organism>
<accession>A0ABT5AZR4</accession>
<keyword evidence="3" id="KW-1185">Reference proteome</keyword>
<feature type="compositionally biased region" description="Basic and acidic residues" evidence="1">
    <location>
        <begin position="20"/>
        <end position="30"/>
    </location>
</feature>
<sequence>MASDLAVSILSATPVTVTADRTRSRDERSMKTKTNTRSGTNPLYKPA</sequence>